<dbReference type="EMBL" id="JBEGCJ010000005">
    <property type="protein sequence ID" value="MEQ6918214.1"/>
    <property type="molecule type" value="Genomic_DNA"/>
</dbReference>
<name>A0ABV1NGQ9_9GAMM</name>
<dbReference type="PANTHER" id="PTHR30383:SF24">
    <property type="entry name" value="THIOESTERASE 1_PROTEASE 1_LYSOPHOSPHOLIPASE L1"/>
    <property type="match status" value="1"/>
</dbReference>
<dbReference type="Proteomes" id="UP001442468">
    <property type="component" value="Unassembled WGS sequence"/>
</dbReference>
<sequence length="206" mass="22432">MFHLNRVFKFLAVLVVTVLLNGCNDPKLDPIARGGTILAFGDSLTEGVGTTRSRSYPAVLADLTGLNVINAGVSGETTDKGLERFPVELERSSPDLVILIEGGNDILRNKSHSSIKKNLRMMIEMAESRGIPVVLVGVPKKSLFSSSAPFYEELAEDFDLVYDGSLIVDLLRNPSLKSDQIHFNEAGYQEMAESIHALMKNNGALP</sequence>
<dbReference type="PANTHER" id="PTHR30383">
    <property type="entry name" value="THIOESTERASE 1/PROTEASE 1/LYSOPHOSPHOLIPASE L1"/>
    <property type="match status" value="1"/>
</dbReference>
<dbReference type="InterPro" id="IPR051532">
    <property type="entry name" value="Ester_Hydrolysis_Enzymes"/>
</dbReference>
<dbReference type="RefSeq" id="WP_349762488.1">
    <property type="nucleotide sequence ID" value="NZ_JBEGCJ010000005.1"/>
</dbReference>
<evidence type="ECO:0000313" key="2">
    <source>
        <dbReference type="EMBL" id="MEQ6918214.1"/>
    </source>
</evidence>
<proteinExistence type="predicted"/>
<evidence type="ECO:0000259" key="1">
    <source>
        <dbReference type="Pfam" id="PF13472"/>
    </source>
</evidence>
<accession>A0ABV1NGQ9</accession>
<gene>
    <name evidence="2" type="ORF">ABE960_11845</name>
</gene>
<dbReference type="InterPro" id="IPR013830">
    <property type="entry name" value="SGNH_hydro"/>
</dbReference>
<reference evidence="2 3" key="1">
    <citation type="submission" date="2024-05" db="EMBL/GenBank/DDBJ databases">
        <title>Halomonas sp. SSM6 16S ribosomal RNA gene Genome sequencing and assembly.</title>
        <authorList>
            <person name="Yook S."/>
        </authorList>
    </citation>
    <scope>NUCLEOTIDE SEQUENCE [LARGE SCALE GENOMIC DNA]</scope>
    <source>
        <strain evidence="2 3">SSM6</strain>
    </source>
</reference>
<dbReference type="Pfam" id="PF13472">
    <property type="entry name" value="Lipase_GDSL_2"/>
    <property type="match status" value="1"/>
</dbReference>
<organism evidence="2 3">
    <name type="scientific">Halomonas aquatica</name>
    <dbReference type="NCBI Taxonomy" id="3151123"/>
    <lineage>
        <taxon>Bacteria</taxon>
        <taxon>Pseudomonadati</taxon>
        <taxon>Pseudomonadota</taxon>
        <taxon>Gammaproteobacteria</taxon>
        <taxon>Oceanospirillales</taxon>
        <taxon>Halomonadaceae</taxon>
        <taxon>Halomonas</taxon>
    </lineage>
</organism>
<dbReference type="Gene3D" id="3.40.50.1110">
    <property type="entry name" value="SGNH hydrolase"/>
    <property type="match status" value="1"/>
</dbReference>
<protein>
    <submittedName>
        <fullName evidence="2">GDSL-type esterase/lipase family protein</fullName>
    </submittedName>
</protein>
<keyword evidence="3" id="KW-1185">Reference proteome</keyword>
<evidence type="ECO:0000313" key="3">
    <source>
        <dbReference type="Proteomes" id="UP001442468"/>
    </source>
</evidence>
<feature type="domain" description="SGNH hydrolase-type esterase" evidence="1">
    <location>
        <begin position="39"/>
        <end position="189"/>
    </location>
</feature>
<comment type="caution">
    <text evidence="2">The sequence shown here is derived from an EMBL/GenBank/DDBJ whole genome shotgun (WGS) entry which is preliminary data.</text>
</comment>
<dbReference type="SUPFAM" id="SSF52266">
    <property type="entry name" value="SGNH hydrolase"/>
    <property type="match status" value="1"/>
</dbReference>
<dbReference type="InterPro" id="IPR036514">
    <property type="entry name" value="SGNH_hydro_sf"/>
</dbReference>